<feature type="non-terminal residue" evidence="1">
    <location>
        <position position="1"/>
    </location>
</feature>
<feature type="non-terminal residue" evidence="1">
    <location>
        <position position="61"/>
    </location>
</feature>
<accession>A0ACA9PCD6</accession>
<evidence type="ECO:0000313" key="1">
    <source>
        <dbReference type="EMBL" id="CAG8695344.1"/>
    </source>
</evidence>
<gene>
    <name evidence="1" type="ORF">SCALOS_LOCUS10292</name>
</gene>
<reference evidence="1" key="1">
    <citation type="submission" date="2021-06" db="EMBL/GenBank/DDBJ databases">
        <authorList>
            <person name="Kallberg Y."/>
            <person name="Tangrot J."/>
            <person name="Rosling A."/>
        </authorList>
    </citation>
    <scope>NUCLEOTIDE SEQUENCE</scope>
    <source>
        <strain evidence="1">AU212A</strain>
    </source>
</reference>
<dbReference type="Proteomes" id="UP000789860">
    <property type="component" value="Unassembled WGS sequence"/>
</dbReference>
<evidence type="ECO:0000313" key="2">
    <source>
        <dbReference type="Proteomes" id="UP000789860"/>
    </source>
</evidence>
<sequence length="61" mass="7035">KTRKKVIQLTSLEALTKLDLILSEVSLKETIYDAELEEKLRNRKIYLRGSTSIKQLTSLSK</sequence>
<proteinExistence type="predicted"/>
<comment type="caution">
    <text evidence="1">The sequence shown here is derived from an EMBL/GenBank/DDBJ whole genome shotgun (WGS) entry which is preliminary data.</text>
</comment>
<protein>
    <submittedName>
        <fullName evidence="1">3897_t:CDS:1</fullName>
    </submittedName>
</protein>
<organism evidence="1 2">
    <name type="scientific">Scutellospora calospora</name>
    <dbReference type="NCBI Taxonomy" id="85575"/>
    <lineage>
        <taxon>Eukaryota</taxon>
        <taxon>Fungi</taxon>
        <taxon>Fungi incertae sedis</taxon>
        <taxon>Mucoromycota</taxon>
        <taxon>Glomeromycotina</taxon>
        <taxon>Glomeromycetes</taxon>
        <taxon>Diversisporales</taxon>
        <taxon>Gigasporaceae</taxon>
        <taxon>Scutellospora</taxon>
    </lineage>
</organism>
<name>A0ACA9PCD6_9GLOM</name>
<dbReference type="EMBL" id="CAJVPM010037402">
    <property type="protein sequence ID" value="CAG8695344.1"/>
    <property type="molecule type" value="Genomic_DNA"/>
</dbReference>
<keyword evidence="2" id="KW-1185">Reference proteome</keyword>